<reference evidence="2 3" key="1">
    <citation type="submission" date="2023-05" db="EMBL/GenBank/DDBJ databases">
        <title>Pseudoalteromonas ardens sp. nov., Pseudoalteromonas obscura sp. nov., and Pseudoalteromonas umbrosa sp. nov., isolated from the coral Montipora capitata.</title>
        <authorList>
            <person name="Thomas E.M."/>
            <person name="Smith E.M."/>
            <person name="Papke E."/>
            <person name="Shlafstein M.D."/>
            <person name="Oline D.K."/>
            <person name="Videau P."/>
            <person name="Saw J.H."/>
            <person name="Strangman W.K."/>
            <person name="Ushijima B."/>
        </authorList>
    </citation>
    <scope>NUCLEOTIDE SEQUENCE [LARGE SCALE GENOMIC DNA]</scope>
    <source>
        <strain evidence="2 3">P94</strain>
    </source>
</reference>
<evidence type="ECO:0000313" key="2">
    <source>
        <dbReference type="EMBL" id="MDK2596852.1"/>
    </source>
</evidence>
<name>A0ABT7EP71_9GAMM</name>
<keyword evidence="1" id="KW-0472">Membrane</keyword>
<proteinExistence type="predicted"/>
<comment type="caution">
    <text evidence="2">The sequence shown here is derived from an EMBL/GenBank/DDBJ whole genome shotgun (WGS) entry which is preliminary data.</text>
</comment>
<evidence type="ECO:0000256" key="1">
    <source>
        <dbReference type="SAM" id="Phobius"/>
    </source>
</evidence>
<dbReference type="RefSeq" id="WP_284137976.1">
    <property type="nucleotide sequence ID" value="NZ_JASJUT010000008.1"/>
</dbReference>
<feature type="transmembrane region" description="Helical" evidence="1">
    <location>
        <begin position="83"/>
        <end position="105"/>
    </location>
</feature>
<feature type="transmembrane region" description="Helical" evidence="1">
    <location>
        <begin position="117"/>
        <end position="139"/>
    </location>
</feature>
<feature type="transmembrane region" description="Helical" evidence="1">
    <location>
        <begin position="7"/>
        <end position="24"/>
    </location>
</feature>
<keyword evidence="1" id="KW-1133">Transmembrane helix</keyword>
<dbReference type="Proteomes" id="UP001231915">
    <property type="component" value="Unassembled WGS sequence"/>
</dbReference>
<keyword evidence="3" id="KW-1185">Reference proteome</keyword>
<organism evidence="2 3">
    <name type="scientific">Pseudoalteromonas obscura</name>
    <dbReference type="NCBI Taxonomy" id="3048491"/>
    <lineage>
        <taxon>Bacteria</taxon>
        <taxon>Pseudomonadati</taxon>
        <taxon>Pseudomonadota</taxon>
        <taxon>Gammaproteobacteria</taxon>
        <taxon>Alteromonadales</taxon>
        <taxon>Pseudoalteromonadaceae</taxon>
        <taxon>Pseudoalteromonas</taxon>
    </lineage>
</organism>
<dbReference type="EMBL" id="JASJUT010000008">
    <property type="protein sequence ID" value="MDK2596852.1"/>
    <property type="molecule type" value="Genomic_DNA"/>
</dbReference>
<keyword evidence="1" id="KW-0812">Transmembrane</keyword>
<accession>A0ABT7EP71</accession>
<sequence>MVQYKNNQLACGVIVLGVVISILLSPFDKYFFGNFAFFWGPQAIVLVVLASAKMKTELIAGASLIMLIYLCVFYFLAKNSEPMIWLFYIFSCPGILVGAFVIGFITQDETASSTFRLFAYGFGSSFIGLLLNVAVIYFVS</sequence>
<protein>
    <submittedName>
        <fullName evidence="2">Uncharacterized protein</fullName>
    </submittedName>
</protein>
<feature type="transmembrane region" description="Helical" evidence="1">
    <location>
        <begin position="30"/>
        <end position="51"/>
    </location>
</feature>
<gene>
    <name evidence="2" type="ORF">QNM18_17515</name>
</gene>
<feature type="transmembrane region" description="Helical" evidence="1">
    <location>
        <begin position="58"/>
        <end position="77"/>
    </location>
</feature>
<evidence type="ECO:0000313" key="3">
    <source>
        <dbReference type="Proteomes" id="UP001231915"/>
    </source>
</evidence>